<feature type="non-terminal residue" evidence="4">
    <location>
        <position position="1"/>
    </location>
</feature>
<protein>
    <submittedName>
        <fullName evidence="4">Pfs, NACHT and ankyrin domain protein</fullName>
    </submittedName>
</protein>
<organism evidence="4 5">
    <name type="scientific">Aureobasidium melanogenum</name>
    <name type="common">Aureobasidium pullulans var. melanogenum</name>
    <dbReference type="NCBI Taxonomy" id="46634"/>
    <lineage>
        <taxon>Eukaryota</taxon>
        <taxon>Fungi</taxon>
        <taxon>Dikarya</taxon>
        <taxon>Ascomycota</taxon>
        <taxon>Pezizomycotina</taxon>
        <taxon>Dothideomycetes</taxon>
        <taxon>Dothideomycetidae</taxon>
        <taxon>Dothideales</taxon>
        <taxon>Saccotheciaceae</taxon>
        <taxon>Aureobasidium</taxon>
    </lineage>
</organism>
<dbReference type="AlphaFoldDB" id="A0A9P8G6I0"/>
<name>A0A9P8G6I0_AURME</name>
<keyword evidence="1" id="KW-0677">Repeat</keyword>
<evidence type="ECO:0000259" key="3">
    <source>
        <dbReference type="Pfam" id="PF24883"/>
    </source>
</evidence>
<dbReference type="PANTHER" id="PTHR10039">
    <property type="entry name" value="AMELOGENIN"/>
    <property type="match status" value="1"/>
</dbReference>
<dbReference type="InterPro" id="IPR035994">
    <property type="entry name" value="Nucleoside_phosphorylase_sf"/>
</dbReference>
<proteinExistence type="predicted"/>
<comment type="caution">
    <text evidence="4">The sequence shown here is derived from an EMBL/GenBank/DDBJ whole genome shotgun (WGS) entry which is preliminary data.</text>
</comment>
<dbReference type="SUPFAM" id="SSF53167">
    <property type="entry name" value="Purine and uridine phosphorylases"/>
    <property type="match status" value="1"/>
</dbReference>
<dbReference type="OrthoDB" id="1577640at2759"/>
<keyword evidence="5" id="KW-1185">Reference proteome</keyword>
<reference evidence="4" key="1">
    <citation type="journal article" date="2021" name="J Fungi (Basel)">
        <title>Virulence traits and population genomics of the black yeast Aureobasidium melanogenum.</title>
        <authorList>
            <person name="Cernosa A."/>
            <person name="Sun X."/>
            <person name="Gostincar C."/>
            <person name="Fang C."/>
            <person name="Gunde-Cimerman N."/>
            <person name="Song Z."/>
        </authorList>
    </citation>
    <scope>NUCLEOTIDE SEQUENCE</scope>
    <source>
        <strain evidence="4">EXF-9298</strain>
    </source>
</reference>
<dbReference type="InterPro" id="IPR056884">
    <property type="entry name" value="NPHP3-like_N"/>
</dbReference>
<sequence length="518" mass="58605">MSCQSLDEANENERVDTLANEKGILCFEMEAAGLMNGFLCLVVRGVCDYSDSHKNKEWQGYAAMTAAAYAKDLLTKMVPSRIEQEERIKEALRSLSEEFDALHTTTQQVPQDVGVLRMQKNINRIMKWLSAPDPSINHNKALDQHHDRTGIWFIHGGALKEWKKQTCSFLWLHGIPGCDLPITARQPAVSRAPMGSTRRRKSTPSTESLQSVLQDMLSGVGFVSIVLDALDESESESRGRLLAWLKSLVDSTDIACWLLVTARREEDIESALPCWTRDENRILIQQDEVNKDISAYVRDKVRNDGDFKRWHSRPDLQNEFETKLTEKAGGMFRWTFCQIEALRDCYKPPELRRALENLPETLDKPLRLVEMIDAITVQPDARPSFDPDNRMPETRGILRICSSLVVLVQRSVPVEEVRQKSPDEQVEVLELHLAHFSVKEYLVSRSASSVFGELLEEINARATIATICLTYLPSINHDLSIVHIRAKFGFAQYRATYWAEHAEAGQNAGGPSLPSGLQ</sequence>
<dbReference type="Gene3D" id="3.40.50.1580">
    <property type="entry name" value="Nucleoside phosphorylase domain"/>
    <property type="match status" value="1"/>
</dbReference>
<evidence type="ECO:0000313" key="5">
    <source>
        <dbReference type="Proteomes" id="UP000729357"/>
    </source>
</evidence>
<accession>A0A9P8G6I0</accession>
<evidence type="ECO:0000313" key="4">
    <source>
        <dbReference type="EMBL" id="KAG9990464.1"/>
    </source>
</evidence>
<dbReference type="GO" id="GO:0003824">
    <property type="term" value="F:catalytic activity"/>
    <property type="evidence" value="ECO:0007669"/>
    <property type="project" value="InterPro"/>
</dbReference>
<gene>
    <name evidence="4" type="ORF">KCU98_g1115</name>
</gene>
<evidence type="ECO:0000256" key="1">
    <source>
        <dbReference type="ARBA" id="ARBA00022737"/>
    </source>
</evidence>
<dbReference type="Pfam" id="PF24883">
    <property type="entry name" value="NPHP3_N"/>
    <property type="match status" value="1"/>
</dbReference>
<dbReference type="GO" id="GO:0009116">
    <property type="term" value="P:nucleoside metabolic process"/>
    <property type="evidence" value="ECO:0007669"/>
    <property type="project" value="InterPro"/>
</dbReference>
<reference evidence="4" key="2">
    <citation type="submission" date="2021-08" db="EMBL/GenBank/DDBJ databases">
        <authorList>
            <person name="Gostincar C."/>
            <person name="Sun X."/>
            <person name="Song Z."/>
            <person name="Gunde-Cimerman N."/>
        </authorList>
    </citation>
    <scope>NUCLEOTIDE SEQUENCE</scope>
    <source>
        <strain evidence="4">EXF-9298</strain>
    </source>
</reference>
<evidence type="ECO:0000256" key="2">
    <source>
        <dbReference type="SAM" id="MobiDB-lite"/>
    </source>
</evidence>
<feature type="region of interest" description="Disordered" evidence="2">
    <location>
        <begin position="189"/>
        <end position="208"/>
    </location>
</feature>
<feature type="domain" description="Nephrocystin 3-like N-terminal" evidence="3">
    <location>
        <begin position="198"/>
        <end position="263"/>
    </location>
</feature>
<dbReference type="EMBL" id="JAHFXS010000030">
    <property type="protein sequence ID" value="KAG9990464.1"/>
    <property type="molecule type" value="Genomic_DNA"/>
</dbReference>
<dbReference type="Proteomes" id="UP000729357">
    <property type="component" value="Unassembled WGS sequence"/>
</dbReference>